<dbReference type="NCBIfam" id="TIGR00278">
    <property type="entry name" value="membrane protein insertion efficiency factor YidD"/>
    <property type="match status" value="1"/>
</dbReference>
<dbReference type="SMART" id="SM01234">
    <property type="entry name" value="Haemolytic"/>
    <property type="match status" value="1"/>
</dbReference>
<proteinExistence type="inferred from homology"/>
<reference evidence="3 4" key="1">
    <citation type="submission" date="2018-08" db="EMBL/GenBank/DDBJ databases">
        <title>Parvularcula sp. SM1705, isolated from surface water of the South Sea China.</title>
        <authorList>
            <person name="Sun L."/>
        </authorList>
    </citation>
    <scope>NUCLEOTIDE SEQUENCE [LARGE SCALE GENOMIC DNA]</scope>
    <source>
        <strain evidence="3 4">SM1705</strain>
    </source>
</reference>
<name>A0A371RLS6_9PROT</name>
<comment type="subcellular location">
    <subcellularLocation>
        <location evidence="1">Cell membrane</location>
        <topology evidence="1">Peripheral membrane protein</topology>
        <orientation evidence="1">Cytoplasmic side</orientation>
    </subcellularLocation>
</comment>
<evidence type="ECO:0000313" key="3">
    <source>
        <dbReference type="EMBL" id="RFB06384.1"/>
    </source>
</evidence>
<comment type="function">
    <text evidence="1">Could be involved in insertion of integral membrane proteins into the membrane.</text>
</comment>
<dbReference type="AlphaFoldDB" id="A0A371RLS6"/>
<dbReference type="InterPro" id="IPR002696">
    <property type="entry name" value="Membr_insert_effic_factor_YidD"/>
</dbReference>
<dbReference type="Pfam" id="PF01809">
    <property type="entry name" value="YidD"/>
    <property type="match status" value="1"/>
</dbReference>
<organism evidence="3 4">
    <name type="scientific">Parvularcula marina</name>
    <dbReference type="NCBI Taxonomy" id="2292771"/>
    <lineage>
        <taxon>Bacteria</taxon>
        <taxon>Pseudomonadati</taxon>
        <taxon>Pseudomonadota</taxon>
        <taxon>Alphaproteobacteria</taxon>
        <taxon>Parvularculales</taxon>
        <taxon>Parvularculaceae</taxon>
        <taxon>Parvularcula</taxon>
    </lineage>
</organism>
<dbReference type="PANTHER" id="PTHR33383">
    <property type="entry name" value="MEMBRANE PROTEIN INSERTION EFFICIENCY FACTOR-RELATED"/>
    <property type="match status" value="1"/>
</dbReference>
<feature type="signal peptide" evidence="2">
    <location>
        <begin position="1"/>
        <end position="21"/>
    </location>
</feature>
<accession>A0A371RLS6</accession>
<keyword evidence="4" id="KW-1185">Reference proteome</keyword>
<keyword evidence="2" id="KW-0732">Signal</keyword>
<comment type="similarity">
    <text evidence="1">Belongs to the UPF0161 family.</text>
</comment>
<evidence type="ECO:0000313" key="4">
    <source>
        <dbReference type="Proteomes" id="UP000264589"/>
    </source>
</evidence>
<dbReference type="FunCoup" id="A0A371RLS6">
    <property type="interactions" value="260"/>
</dbReference>
<protein>
    <recommendedName>
        <fullName evidence="1">Putative membrane protein insertion efficiency factor</fullName>
    </recommendedName>
</protein>
<feature type="chain" id="PRO_5017035485" description="Putative membrane protein insertion efficiency factor" evidence="2">
    <location>
        <begin position="22"/>
        <end position="72"/>
    </location>
</feature>
<dbReference type="OrthoDB" id="9801753at2"/>
<comment type="caution">
    <text evidence="3">The sequence shown here is derived from an EMBL/GenBank/DDBJ whole genome shotgun (WGS) entry which is preliminary data.</text>
</comment>
<dbReference type="PANTHER" id="PTHR33383:SF1">
    <property type="entry name" value="MEMBRANE PROTEIN INSERTION EFFICIENCY FACTOR-RELATED"/>
    <property type="match status" value="1"/>
</dbReference>
<keyword evidence="1" id="KW-1003">Cell membrane</keyword>
<gene>
    <name evidence="3" type="primary">yidD</name>
    <name evidence="3" type="ORF">DX908_07005</name>
</gene>
<evidence type="ECO:0000256" key="1">
    <source>
        <dbReference type="HAMAP-Rule" id="MF_00386"/>
    </source>
</evidence>
<dbReference type="GO" id="GO:0005886">
    <property type="term" value="C:plasma membrane"/>
    <property type="evidence" value="ECO:0007669"/>
    <property type="project" value="UniProtKB-SubCell"/>
</dbReference>
<dbReference type="Proteomes" id="UP000264589">
    <property type="component" value="Unassembled WGS sequence"/>
</dbReference>
<dbReference type="HAMAP" id="MF_00386">
    <property type="entry name" value="UPF0161_YidD"/>
    <property type="match status" value="1"/>
</dbReference>
<dbReference type="EMBL" id="QUQO01000001">
    <property type="protein sequence ID" value="RFB06384.1"/>
    <property type="molecule type" value="Genomic_DNA"/>
</dbReference>
<keyword evidence="1" id="KW-0472">Membrane</keyword>
<dbReference type="InParanoid" id="A0A371RLS6"/>
<sequence length="72" mass="8271">MRRLAIFFLRVYQYTLSPAFAAIGVRCRHEPTCSNYAIEAYRKYSFWKATRLTAGRLGRCRPGGTHGFDPVP</sequence>
<evidence type="ECO:0000256" key="2">
    <source>
        <dbReference type="SAM" id="SignalP"/>
    </source>
</evidence>